<sequence length="184" mass="20851">MPRPLIIVRGVVVVDSSDETIRQLTRSSLREMRDNYGDEKSSLSSVTRAEPSEWGLGWLRTTTAANTTALTTEGNTKQLITMPPADRTYTVRVQGLFGSPALSANTDLSFWTIQHPDILIWAAMYQLEVAYRNFEGSKAILSNLLEMVETLDNEVVEQGQVEMDQLKDSHRFILPPIRNQDRYF</sequence>
<comment type="caution">
    <text evidence="1">The sequence shown here is derived from an EMBL/GenBank/DDBJ whole genome shotgun (WGS) entry which is preliminary data.</text>
</comment>
<accession>A0A0F9FPU6</accession>
<dbReference type="Pfam" id="PF24175">
    <property type="entry name" value="SU10_adaptor"/>
    <property type="match status" value="1"/>
</dbReference>
<reference evidence="1" key="1">
    <citation type="journal article" date="2015" name="Nature">
        <title>Complex archaea that bridge the gap between prokaryotes and eukaryotes.</title>
        <authorList>
            <person name="Spang A."/>
            <person name="Saw J.H."/>
            <person name="Jorgensen S.L."/>
            <person name="Zaremba-Niedzwiedzka K."/>
            <person name="Martijn J."/>
            <person name="Lind A.E."/>
            <person name="van Eijk R."/>
            <person name="Schleper C."/>
            <person name="Guy L."/>
            <person name="Ettema T.J."/>
        </authorList>
    </citation>
    <scope>NUCLEOTIDE SEQUENCE</scope>
</reference>
<dbReference type="AlphaFoldDB" id="A0A0F9FPU6"/>
<gene>
    <name evidence="1" type="ORF">LCGC14_2278970</name>
</gene>
<evidence type="ECO:0000313" key="1">
    <source>
        <dbReference type="EMBL" id="KKL53087.1"/>
    </source>
</evidence>
<dbReference type="EMBL" id="LAZR01031660">
    <property type="protein sequence ID" value="KKL53087.1"/>
    <property type="molecule type" value="Genomic_DNA"/>
</dbReference>
<name>A0A0F9FPU6_9ZZZZ</name>
<proteinExistence type="predicted"/>
<protein>
    <submittedName>
        <fullName evidence="1">Uncharacterized protein</fullName>
    </submittedName>
</protein>
<dbReference type="InterPro" id="IPR056209">
    <property type="entry name" value="SU10_adaptor"/>
</dbReference>
<organism evidence="1">
    <name type="scientific">marine sediment metagenome</name>
    <dbReference type="NCBI Taxonomy" id="412755"/>
    <lineage>
        <taxon>unclassified sequences</taxon>
        <taxon>metagenomes</taxon>
        <taxon>ecological metagenomes</taxon>
    </lineage>
</organism>